<proteinExistence type="predicted"/>
<protein>
    <recommendedName>
        <fullName evidence="3">Methyltransferase domain-containing protein</fullName>
    </recommendedName>
</protein>
<name>B0XZT6_ASPFC</name>
<dbReference type="EMBL" id="DS499596">
    <property type="protein sequence ID" value="EDP52268.1"/>
    <property type="molecule type" value="Genomic_DNA"/>
</dbReference>
<sequence>LGSGGYWVSVQYLRPGHACLSEHPYGWRQLLERVSGQIQRIAVYALRMLTVRKSRKCHLRAYQDSCLVRSECSAGARPSHYLPTRVLDFLEIITQCLDRLGRDRALKILDLGGGTGRYAKLGYSVTLVDISDQELKIAHRTAEEAQVKLTAIAIPTRETSAPILPSSRNRNTTWHYAKRDLMRLIPKK</sequence>
<dbReference type="Gene3D" id="3.40.50.150">
    <property type="entry name" value="Vaccinia Virus protein VP39"/>
    <property type="match status" value="1"/>
</dbReference>
<dbReference type="VEuPathDB" id="FungiDB:AFUB_034320"/>
<evidence type="ECO:0000313" key="1">
    <source>
        <dbReference type="EMBL" id="EDP52268.1"/>
    </source>
</evidence>
<accession>B0XZT6</accession>
<dbReference type="Proteomes" id="UP000001699">
    <property type="component" value="Unassembled WGS sequence"/>
</dbReference>
<organism evidence="1 2">
    <name type="scientific">Aspergillus fumigatus (strain CBS 144.89 / FGSC A1163 / CEA10)</name>
    <name type="common">Neosartorya fumigata</name>
    <dbReference type="NCBI Taxonomy" id="451804"/>
    <lineage>
        <taxon>Eukaryota</taxon>
        <taxon>Fungi</taxon>
        <taxon>Dikarya</taxon>
        <taxon>Ascomycota</taxon>
        <taxon>Pezizomycotina</taxon>
        <taxon>Eurotiomycetes</taxon>
        <taxon>Eurotiomycetidae</taxon>
        <taxon>Eurotiales</taxon>
        <taxon>Aspergillaceae</taxon>
        <taxon>Aspergillus</taxon>
        <taxon>Aspergillus subgen. Fumigati</taxon>
    </lineage>
</organism>
<feature type="non-terminal residue" evidence="1">
    <location>
        <position position="1"/>
    </location>
</feature>
<evidence type="ECO:0000313" key="2">
    <source>
        <dbReference type="Proteomes" id="UP000001699"/>
    </source>
</evidence>
<dbReference type="HOGENOM" id="CLU_1440726_0_0_1"/>
<reference evidence="1 2" key="1">
    <citation type="journal article" date="2008" name="PLoS Genet.">
        <title>Genomic islands in the pathogenic filamentous fungus Aspergillus fumigatus.</title>
        <authorList>
            <person name="Fedorova N.D."/>
            <person name="Khaldi N."/>
            <person name="Joardar V.S."/>
            <person name="Maiti R."/>
            <person name="Amedeo P."/>
            <person name="Anderson M.J."/>
            <person name="Crabtree J."/>
            <person name="Silva J.C."/>
            <person name="Badger J.H."/>
            <person name="Albarraq A."/>
            <person name="Angiuoli S."/>
            <person name="Bussey H."/>
            <person name="Bowyer P."/>
            <person name="Cotty P.J."/>
            <person name="Dyer P.S."/>
            <person name="Egan A."/>
            <person name="Galens K."/>
            <person name="Fraser-Liggett C.M."/>
            <person name="Haas B.J."/>
            <person name="Inman J.M."/>
            <person name="Kent R."/>
            <person name="Lemieux S."/>
            <person name="Malavazi I."/>
            <person name="Orvis J."/>
            <person name="Roemer T."/>
            <person name="Ronning C.M."/>
            <person name="Sundaram J.P."/>
            <person name="Sutton G."/>
            <person name="Turner G."/>
            <person name="Venter J.C."/>
            <person name="White O.R."/>
            <person name="Whitty B.R."/>
            <person name="Youngman P."/>
            <person name="Wolfe K.H."/>
            <person name="Goldman G.H."/>
            <person name="Wortman J.R."/>
            <person name="Jiang B."/>
            <person name="Denning D.W."/>
            <person name="Nierman W.C."/>
        </authorList>
    </citation>
    <scope>NUCLEOTIDE SEQUENCE [LARGE SCALE GENOMIC DNA]</scope>
    <source>
        <strain evidence="2">CBS 144.89 / FGSC A1163 / CEA10</strain>
    </source>
</reference>
<dbReference type="CDD" id="cd02440">
    <property type="entry name" value="AdoMet_MTases"/>
    <property type="match status" value="1"/>
</dbReference>
<dbReference type="AlphaFoldDB" id="B0XZT6"/>
<dbReference type="InterPro" id="IPR029063">
    <property type="entry name" value="SAM-dependent_MTases_sf"/>
</dbReference>
<dbReference type="OrthoDB" id="3436015at2759"/>
<keyword evidence="2" id="KW-1185">Reference proteome</keyword>
<evidence type="ECO:0008006" key="3">
    <source>
        <dbReference type="Google" id="ProtNLM"/>
    </source>
</evidence>
<dbReference type="SUPFAM" id="SSF53335">
    <property type="entry name" value="S-adenosyl-L-methionine-dependent methyltransferases"/>
    <property type="match status" value="1"/>
</dbReference>
<gene>
    <name evidence="1" type="ORF">AFUB_034320</name>
</gene>